<organism evidence="1 2">
    <name type="scientific">Mycteria americana</name>
    <name type="common">Wood stork</name>
    <dbReference type="NCBI Taxonomy" id="33587"/>
    <lineage>
        <taxon>Eukaryota</taxon>
        <taxon>Metazoa</taxon>
        <taxon>Chordata</taxon>
        <taxon>Craniata</taxon>
        <taxon>Vertebrata</taxon>
        <taxon>Euteleostomi</taxon>
        <taxon>Archelosauria</taxon>
        <taxon>Archosauria</taxon>
        <taxon>Dinosauria</taxon>
        <taxon>Saurischia</taxon>
        <taxon>Theropoda</taxon>
        <taxon>Coelurosauria</taxon>
        <taxon>Aves</taxon>
        <taxon>Neognathae</taxon>
        <taxon>Neoaves</taxon>
        <taxon>Aequornithes</taxon>
        <taxon>Ciconiiformes</taxon>
        <taxon>Ciconiidae</taxon>
        <taxon>Mycteria</taxon>
    </lineage>
</organism>
<dbReference type="Proteomes" id="UP001333110">
    <property type="component" value="Unassembled WGS sequence"/>
</dbReference>
<keyword evidence="2" id="KW-1185">Reference proteome</keyword>
<evidence type="ECO:0000313" key="2">
    <source>
        <dbReference type="Proteomes" id="UP001333110"/>
    </source>
</evidence>
<dbReference type="PANTHER" id="PTHR33332">
    <property type="entry name" value="REVERSE TRANSCRIPTASE DOMAIN-CONTAINING PROTEIN"/>
    <property type="match status" value="1"/>
</dbReference>
<dbReference type="AlphaFoldDB" id="A0AAN7PIG0"/>
<accession>A0AAN7PIG0</accession>
<name>A0AAN7PIG0_MYCAM</name>
<evidence type="ECO:0000313" key="1">
    <source>
        <dbReference type="EMBL" id="KAK4826643.1"/>
    </source>
</evidence>
<sequence length="961" mass="107836">MVGGLVHCIYEERLRDLGLHRARLFWEGYSRLTRSHGLKLQEGKFRLDIGKIFYTTIVVNSWNRHLESFLGSPSLEIFNTQLPSPEQPALFWAEVGPEAATDPFQPTLRITMNYSTNYYELLYESEKFVSPQCWICNSYSKSQQPCSPAEKDFGVLVDEKLDMSWQCALGAQRANHFLGCITRSVASRAREGILPLCSALGRPPLQCCVQLGGPQHRRDTELLERVQRRPQKCSEGWNTSADRLRELGLFSLEKRRLRGDLIAACQYLKGASKRDGDRLFSRVCCGRTRGNGFKLKEGRFRLGIRKKFFKIRVVRHWPRLPREVGDAPSLDTFKVRLDGALSNLIQLKVSLLMARQPAVIFSQGTIWLRPLRLAQGCYGEGRGNAVVMNPKGVMKKVMISSLLWRSIDLTKQTFASNLLRACTESPAGLQSDALTVHTDISIWGPSKGNAAAFRTKLLFMLDQSGSTTSQMGAPSPESSKLGITQFILTRCIYNQSILTRCIDAWGWRSSRSKKHRAIWMSGDQLNPSLGVVAQSPDTRFSQEKGLFGIWYGMEVQWRWSFGTSRSRQHLKEDVEMLPDCYGLDQGLSLMLQAMVLLRRSAPLYHSSGWVTASDHDLDPLLPASQSLRLEFTLEFQPVEYSSTETAAMPWPPASPGASPLLLSQCCQAQHSKLISSPAARQAVKAKSSHWRGRIREEKEDKVWDFVREGNKVEHVVVWRTIGVEERMGYLPLLVLNLQELKRHYEDLDYKVMVWERGQRIGLGLSCLELSWAHKKLGGGTARVVDPNWPKGYSIPYGVMLSIETGGVGQGGSDCCSGMGWASVGGWQNDSASLDIPRMINIGAANIPCCSCFACAHKWPSIVNVLPKLPRNGMVHKVTFSLVGDVWEEGNWVLWNQQCRGQFGKKKLSAEKDSNQSEFGIDIEGEDWTGKLLVAWTLDYGPLFAKKGLNTISSQAFPAAIE</sequence>
<reference evidence="1 2" key="1">
    <citation type="journal article" date="2023" name="J. Hered.">
        <title>Chromosome-level genome of the wood stork (Mycteria americana) provides insight into avian chromosome evolution.</title>
        <authorList>
            <person name="Flamio R. Jr."/>
            <person name="Ramstad K.M."/>
        </authorList>
    </citation>
    <scope>NUCLEOTIDE SEQUENCE [LARGE SCALE GENOMIC DNA]</scope>
    <source>
        <strain evidence="1">JAX WOST 10</strain>
    </source>
</reference>
<protein>
    <submittedName>
        <fullName evidence="1">Uncharacterized protein</fullName>
    </submittedName>
</protein>
<comment type="caution">
    <text evidence="1">The sequence shown here is derived from an EMBL/GenBank/DDBJ whole genome shotgun (WGS) entry which is preliminary data.</text>
</comment>
<gene>
    <name evidence="1" type="ORF">QYF61_010571</name>
</gene>
<dbReference type="EMBL" id="JAUNZN010000002">
    <property type="protein sequence ID" value="KAK4826643.1"/>
    <property type="molecule type" value="Genomic_DNA"/>
</dbReference>
<proteinExistence type="predicted"/>